<comment type="caution">
    <text evidence="1">The sequence shown here is derived from an EMBL/GenBank/DDBJ whole genome shotgun (WGS) entry which is preliminary data.</text>
</comment>
<dbReference type="EMBL" id="JBHTLQ010000012">
    <property type="protein sequence ID" value="MFD1190399.1"/>
    <property type="molecule type" value="Genomic_DNA"/>
</dbReference>
<organism evidence="1 2">
    <name type="scientific">Phenylobacterium conjunctum</name>
    <dbReference type="NCBI Taxonomy" id="1298959"/>
    <lineage>
        <taxon>Bacteria</taxon>
        <taxon>Pseudomonadati</taxon>
        <taxon>Pseudomonadota</taxon>
        <taxon>Alphaproteobacteria</taxon>
        <taxon>Caulobacterales</taxon>
        <taxon>Caulobacteraceae</taxon>
        <taxon>Phenylobacterium</taxon>
    </lineage>
</organism>
<sequence>MALMGWTMIGGLTLVWSPEGTLPSLALALLRLAALVQALRAAFTAAGLVPPANAKE</sequence>
<gene>
    <name evidence="1" type="ORF">ACFQ27_07385</name>
</gene>
<accession>A0ABW3SZS1</accession>
<protein>
    <submittedName>
        <fullName evidence="1">Uncharacterized protein</fullName>
    </submittedName>
</protein>
<reference evidence="2" key="1">
    <citation type="journal article" date="2019" name="Int. J. Syst. Evol. Microbiol.">
        <title>The Global Catalogue of Microorganisms (GCM) 10K type strain sequencing project: providing services to taxonomists for standard genome sequencing and annotation.</title>
        <authorList>
            <consortium name="The Broad Institute Genomics Platform"/>
            <consortium name="The Broad Institute Genome Sequencing Center for Infectious Disease"/>
            <person name="Wu L."/>
            <person name="Ma J."/>
        </authorList>
    </citation>
    <scope>NUCLEOTIDE SEQUENCE [LARGE SCALE GENOMIC DNA]</scope>
    <source>
        <strain evidence="2">CCUG 55074</strain>
    </source>
</reference>
<dbReference type="Proteomes" id="UP001597216">
    <property type="component" value="Unassembled WGS sequence"/>
</dbReference>
<name>A0ABW3SZS1_9CAUL</name>
<evidence type="ECO:0000313" key="1">
    <source>
        <dbReference type="EMBL" id="MFD1190399.1"/>
    </source>
</evidence>
<evidence type="ECO:0000313" key="2">
    <source>
        <dbReference type="Proteomes" id="UP001597216"/>
    </source>
</evidence>
<proteinExistence type="predicted"/>
<keyword evidence="2" id="KW-1185">Reference proteome</keyword>